<protein>
    <recommendedName>
        <fullName evidence="6">LisH domain-containing protein</fullName>
    </recommendedName>
</protein>
<dbReference type="SUPFAM" id="SSF50978">
    <property type="entry name" value="WD40 repeat-like"/>
    <property type="match status" value="1"/>
</dbReference>
<dbReference type="EMBL" id="CP119909">
    <property type="protein sequence ID" value="WFD18552.1"/>
    <property type="molecule type" value="Genomic_DNA"/>
</dbReference>
<evidence type="ECO:0008006" key="6">
    <source>
        <dbReference type="Google" id="ProtNLM"/>
    </source>
</evidence>
<dbReference type="Proteomes" id="UP001220961">
    <property type="component" value="Chromosome 2"/>
</dbReference>
<dbReference type="PANTHER" id="PTHR44019:SF8">
    <property type="entry name" value="POC1 CENTRIOLAR PROTEIN HOMOLOG"/>
    <property type="match status" value="1"/>
</dbReference>
<dbReference type="InterPro" id="IPR036322">
    <property type="entry name" value="WD40_repeat_dom_sf"/>
</dbReference>
<dbReference type="Pfam" id="PF00400">
    <property type="entry name" value="WD40"/>
    <property type="match status" value="3"/>
</dbReference>
<keyword evidence="5" id="KW-1185">Reference proteome</keyword>
<dbReference type="SMART" id="SM00320">
    <property type="entry name" value="WD40"/>
    <property type="match status" value="3"/>
</dbReference>
<name>A0AAF0E314_9BASI</name>
<dbReference type="AlphaFoldDB" id="A0AAF0E314"/>
<dbReference type="InterPro" id="IPR001680">
    <property type="entry name" value="WD40_rpt"/>
</dbReference>
<reference evidence="4" key="1">
    <citation type="submission" date="2023-03" db="EMBL/GenBank/DDBJ databases">
        <title>Mating type loci evolution in Malassezia.</title>
        <authorList>
            <person name="Coelho M.A."/>
        </authorList>
    </citation>
    <scope>NUCLEOTIDE SEQUENCE</scope>
    <source>
        <strain evidence="4">CBS 10434</strain>
    </source>
</reference>
<sequence length="459" mass="49676">MDLRGECEAIVAAFLRTHGYENTLAAFEREGGRISTASTLEHVPHDLRTLVELAASHAMTQAMEDVALEAPTDAPPSAPLPTYELAATYDHLHMSNILSVTPAVYPGTASPCIATTSADRRVVFTDVSSGQVLGTLEASTCADGQRMGHEAAVLDMSAHPVHPMYVLTSGMDGRVVQWDLQHDRPVHEIRDHKRFVVRVVHSDDGRFMATAGYDKCIHIYGVEVRDKPVYTRLHTLTLPTNPEALLFVRGPATPDGAALLDERSWLVYTARDRATLHYVALPATDGMPDWTVLDYNTNADPNDLHTSYSLLYLTLHPSGRYIAVQTGELGTSDRLDGGSLAPSRILLMPLFSTRRHATLWTSAPASAFTSPRHAWMPRGEAVWVTGEDGVLRLVALDGTERASVRCHGTPAPTGRAGAAIAAAAWRSGGNTVIKGVAVLPDGRVASCGFDRTVRILHSL</sequence>
<keyword evidence="1 3" id="KW-0853">WD repeat</keyword>
<dbReference type="PROSITE" id="PS50082">
    <property type="entry name" value="WD_REPEATS_2"/>
    <property type="match status" value="1"/>
</dbReference>
<dbReference type="Gene3D" id="2.130.10.10">
    <property type="entry name" value="YVTN repeat-like/Quinoprotein amine dehydrogenase"/>
    <property type="match status" value="1"/>
</dbReference>
<dbReference type="PROSITE" id="PS50896">
    <property type="entry name" value="LISH"/>
    <property type="match status" value="1"/>
</dbReference>
<gene>
    <name evidence="4" type="ORF">MCAP1_000756</name>
</gene>
<dbReference type="InterPro" id="IPR006594">
    <property type="entry name" value="LisH"/>
</dbReference>
<keyword evidence="2" id="KW-0677">Repeat</keyword>
<evidence type="ECO:0000313" key="4">
    <source>
        <dbReference type="EMBL" id="WFD18552.1"/>
    </source>
</evidence>
<evidence type="ECO:0000313" key="5">
    <source>
        <dbReference type="Proteomes" id="UP001220961"/>
    </source>
</evidence>
<dbReference type="InterPro" id="IPR015943">
    <property type="entry name" value="WD40/YVTN_repeat-like_dom_sf"/>
</dbReference>
<accession>A0AAF0E314</accession>
<dbReference type="InterPro" id="IPR050505">
    <property type="entry name" value="WDR55/POC1"/>
</dbReference>
<feature type="repeat" description="WD" evidence="3">
    <location>
        <begin position="146"/>
        <end position="188"/>
    </location>
</feature>
<evidence type="ECO:0000256" key="3">
    <source>
        <dbReference type="PROSITE-ProRule" id="PRU00221"/>
    </source>
</evidence>
<evidence type="ECO:0000256" key="1">
    <source>
        <dbReference type="ARBA" id="ARBA00022574"/>
    </source>
</evidence>
<dbReference type="PANTHER" id="PTHR44019">
    <property type="entry name" value="WD REPEAT-CONTAINING PROTEIN 55"/>
    <property type="match status" value="1"/>
</dbReference>
<proteinExistence type="predicted"/>
<organism evidence="4 5">
    <name type="scientific">Malassezia caprae</name>
    <dbReference type="NCBI Taxonomy" id="1381934"/>
    <lineage>
        <taxon>Eukaryota</taxon>
        <taxon>Fungi</taxon>
        <taxon>Dikarya</taxon>
        <taxon>Basidiomycota</taxon>
        <taxon>Ustilaginomycotina</taxon>
        <taxon>Malasseziomycetes</taxon>
        <taxon>Malasseziales</taxon>
        <taxon>Malasseziaceae</taxon>
        <taxon>Malassezia</taxon>
    </lineage>
</organism>
<evidence type="ECO:0000256" key="2">
    <source>
        <dbReference type="ARBA" id="ARBA00022737"/>
    </source>
</evidence>